<accession>A0A2M7W7D5</accession>
<organism evidence="5 6">
    <name type="scientific">Candidatus Beckwithbacteria bacterium CG_4_10_14_0_2_um_filter_47_25</name>
    <dbReference type="NCBI Taxonomy" id="1974493"/>
    <lineage>
        <taxon>Bacteria</taxon>
        <taxon>Candidatus Beckwithiibacteriota</taxon>
    </lineage>
</organism>
<dbReference type="GO" id="GO:0016301">
    <property type="term" value="F:kinase activity"/>
    <property type="evidence" value="ECO:0007669"/>
    <property type="project" value="UniProtKB-KW"/>
</dbReference>
<evidence type="ECO:0000256" key="2">
    <source>
        <dbReference type="ARBA" id="ARBA00022679"/>
    </source>
</evidence>
<comment type="caution">
    <text evidence="5">The sequence shown here is derived from an EMBL/GenBank/DDBJ whole genome shotgun (WGS) entry which is preliminary data.</text>
</comment>
<feature type="domain" description="Carbohydrate kinase PfkB" evidence="4">
    <location>
        <begin position="136"/>
        <end position="228"/>
    </location>
</feature>
<dbReference type="PANTHER" id="PTHR43085">
    <property type="entry name" value="HEXOKINASE FAMILY MEMBER"/>
    <property type="match status" value="1"/>
</dbReference>
<dbReference type="AlphaFoldDB" id="A0A2M7W7D5"/>
<evidence type="ECO:0000259" key="4">
    <source>
        <dbReference type="Pfam" id="PF00294"/>
    </source>
</evidence>
<evidence type="ECO:0000313" key="5">
    <source>
        <dbReference type="EMBL" id="PJA23338.1"/>
    </source>
</evidence>
<sequence length="231" mass="25487">MVSCLGDDKAAKIPLSVCQKIGLEIDYIHILPGQTPKQKIQVLPNGEKKFIGYFPGVLSDFNLSQKDIDYILQHEVLITLYYTQISLLFNQVTKIKFPGLKVVDFMDGCDFNYDINFVKKYAGWWDIGFFGLSGNDSNLIKDLLQLAKNMNKMVVITLGSGGSLVVCHNKIFKVKAKSIQAVDTTGCGDAYLAGFLNSWLKNKDIHLAIKAGSLLAIGVAKYQGAINPKMG</sequence>
<name>A0A2M7W7D5_9BACT</name>
<proteinExistence type="inferred from homology"/>
<evidence type="ECO:0000256" key="3">
    <source>
        <dbReference type="ARBA" id="ARBA00022777"/>
    </source>
</evidence>
<evidence type="ECO:0000313" key="6">
    <source>
        <dbReference type="Proteomes" id="UP000228627"/>
    </source>
</evidence>
<dbReference type="SUPFAM" id="SSF53613">
    <property type="entry name" value="Ribokinase-like"/>
    <property type="match status" value="1"/>
</dbReference>
<comment type="similarity">
    <text evidence="1">Belongs to the carbohydrate kinase PfkB family.</text>
</comment>
<protein>
    <recommendedName>
        <fullName evidence="4">Carbohydrate kinase PfkB domain-containing protein</fullName>
    </recommendedName>
</protein>
<gene>
    <name evidence="5" type="ORF">COX59_00445</name>
</gene>
<dbReference type="Proteomes" id="UP000228627">
    <property type="component" value="Unassembled WGS sequence"/>
</dbReference>
<evidence type="ECO:0000256" key="1">
    <source>
        <dbReference type="ARBA" id="ARBA00010688"/>
    </source>
</evidence>
<keyword evidence="3" id="KW-0418">Kinase</keyword>
<reference evidence="6" key="1">
    <citation type="submission" date="2017-09" db="EMBL/GenBank/DDBJ databases">
        <title>Depth-based differentiation of microbial function through sediment-hosted aquifers and enrichment of novel symbionts in the deep terrestrial subsurface.</title>
        <authorList>
            <person name="Probst A.J."/>
            <person name="Ladd B."/>
            <person name="Jarett J.K."/>
            <person name="Geller-Mcgrath D.E."/>
            <person name="Sieber C.M.K."/>
            <person name="Emerson J.B."/>
            <person name="Anantharaman K."/>
            <person name="Thomas B.C."/>
            <person name="Malmstrom R."/>
            <person name="Stieglmeier M."/>
            <person name="Klingl A."/>
            <person name="Woyke T."/>
            <person name="Ryan C.M."/>
            <person name="Banfield J.F."/>
        </authorList>
    </citation>
    <scope>NUCLEOTIDE SEQUENCE [LARGE SCALE GENOMIC DNA]</scope>
</reference>
<dbReference type="Pfam" id="PF00294">
    <property type="entry name" value="PfkB"/>
    <property type="match status" value="1"/>
</dbReference>
<keyword evidence="2" id="KW-0808">Transferase</keyword>
<dbReference type="InterPro" id="IPR050306">
    <property type="entry name" value="PfkB_Carbo_kinase"/>
</dbReference>
<dbReference type="InterPro" id="IPR029056">
    <property type="entry name" value="Ribokinase-like"/>
</dbReference>
<dbReference type="InterPro" id="IPR011611">
    <property type="entry name" value="PfkB_dom"/>
</dbReference>
<dbReference type="PANTHER" id="PTHR43085:SF57">
    <property type="entry name" value="CARBOHYDRATE KINASE PFKB DOMAIN-CONTAINING PROTEIN"/>
    <property type="match status" value="1"/>
</dbReference>
<dbReference type="Gene3D" id="3.40.1190.20">
    <property type="match status" value="1"/>
</dbReference>
<dbReference type="EMBL" id="PFQG01000018">
    <property type="protein sequence ID" value="PJA23338.1"/>
    <property type="molecule type" value="Genomic_DNA"/>
</dbReference>